<protein>
    <submittedName>
        <fullName evidence="2">Uncharacterized protein</fullName>
    </submittedName>
</protein>
<dbReference type="EMBL" id="JACSEA010000007">
    <property type="protein sequence ID" value="KAF7396452.1"/>
    <property type="molecule type" value="Genomic_DNA"/>
</dbReference>
<dbReference type="AlphaFoldDB" id="A0A834N4Z3"/>
<gene>
    <name evidence="2" type="ORF">HZH66_007314</name>
</gene>
<evidence type="ECO:0000313" key="2">
    <source>
        <dbReference type="EMBL" id="KAF7396452.1"/>
    </source>
</evidence>
<sequence length="106" mass="11894">MFYSRVNLARTKRKSGSWEIQEDQASISCCCYVHKDSTFIVSEILICSSVPYPGLLAERITIYPRDLAHVLQTLMQQATRGYLDHSGKDLRVSSSSSCSPLSFLLS</sequence>
<comment type="caution">
    <text evidence="2">The sequence shown here is derived from an EMBL/GenBank/DDBJ whole genome shotgun (WGS) entry which is preliminary data.</text>
</comment>
<proteinExistence type="predicted"/>
<reference evidence="2" key="1">
    <citation type="journal article" date="2020" name="G3 (Bethesda)">
        <title>High-Quality Assemblies for Three Invasive Social Wasps from the &lt;i&gt;Vespula&lt;/i&gt; Genus.</title>
        <authorList>
            <person name="Harrop T.W.R."/>
            <person name="Guhlin J."/>
            <person name="McLaughlin G.M."/>
            <person name="Permina E."/>
            <person name="Stockwell P."/>
            <person name="Gilligan J."/>
            <person name="Le Lec M.F."/>
            <person name="Gruber M.A.M."/>
            <person name="Quinn O."/>
            <person name="Lovegrove M."/>
            <person name="Duncan E.J."/>
            <person name="Remnant E.J."/>
            <person name="Van Eeckhoven J."/>
            <person name="Graham B."/>
            <person name="Knapp R.A."/>
            <person name="Langford K.W."/>
            <person name="Kronenberg Z."/>
            <person name="Press M.O."/>
            <person name="Eacker S.M."/>
            <person name="Wilson-Rankin E.E."/>
            <person name="Purcell J."/>
            <person name="Lester P.J."/>
            <person name="Dearden P.K."/>
        </authorList>
    </citation>
    <scope>NUCLEOTIDE SEQUENCE</scope>
    <source>
        <strain evidence="2">Marl-1</strain>
    </source>
</reference>
<feature type="compositionally biased region" description="Low complexity" evidence="1">
    <location>
        <begin position="93"/>
        <end position="106"/>
    </location>
</feature>
<evidence type="ECO:0000256" key="1">
    <source>
        <dbReference type="SAM" id="MobiDB-lite"/>
    </source>
</evidence>
<evidence type="ECO:0000313" key="3">
    <source>
        <dbReference type="Proteomes" id="UP000614350"/>
    </source>
</evidence>
<name>A0A834N4Z3_VESVU</name>
<keyword evidence="3" id="KW-1185">Reference proteome</keyword>
<accession>A0A834N4Z3</accession>
<dbReference type="Proteomes" id="UP000614350">
    <property type="component" value="Unassembled WGS sequence"/>
</dbReference>
<feature type="region of interest" description="Disordered" evidence="1">
    <location>
        <begin position="87"/>
        <end position="106"/>
    </location>
</feature>
<organism evidence="2 3">
    <name type="scientific">Vespula vulgaris</name>
    <name type="common">Yellow jacket</name>
    <name type="synonym">Wasp</name>
    <dbReference type="NCBI Taxonomy" id="7454"/>
    <lineage>
        <taxon>Eukaryota</taxon>
        <taxon>Metazoa</taxon>
        <taxon>Ecdysozoa</taxon>
        <taxon>Arthropoda</taxon>
        <taxon>Hexapoda</taxon>
        <taxon>Insecta</taxon>
        <taxon>Pterygota</taxon>
        <taxon>Neoptera</taxon>
        <taxon>Endopterygota</taxon>
        <taxon>Hymenoptera</taxon>
        <taxon>Apocrita</taxon>
        <taxon>Aculeata</taxon>
        <taxon>Vespoidea</taxon>
        <taxon>Vespidae</taxon>
        <taxon>Vespinae</taxon>
        <taxon>Vespula</taxon>
    </lineage>
</organism>